<dbReference type="OrthoDB" id="8049568at2"/>
<evidence type="ECO:0000259" key="1">
    <source>
        <dbReference type="Pfam" id="PF00534"/>
    </source>
</evidence>
<dbReference type="GO" id="GO:0016757">
    <property type="term" value="F:glycosyltransferase activity"/>
    <property type="evidence" value="ECO:0007669"/>
    <property type="project" value="InterPro"/>
</dbReference>
<keyword evidence="5" id="KW-1185">Reference proteome</keyword>
<reference evidence="2 4" key="1">
    <citation type="submission" date="2014-02" db="EMBL/GenBank/DDBJ databases">
        <title>Aquamicrobium defluvii Genome sequencing.</title>
        <authorList>
            <person name="Wang X."/>
        </authorList>
    </citation>
    <scope>NUCLEOTIDE SEQUENCE [LARGE SCALE GENOMIC DNA]</scope>
    <source>
        <strain evidence="2 4">W13Z1</strain>
    </source>
</reference>
<dbReference type="Gene3D" id="3.40.50.2000">
    <property type="entry name" value="Glycogen Phosphorylase B"/>
    <property type="match status" value="2"/>
</dbReference>
<feature type="domain" description="Glycosyl transferase family 1" evidence="1">
    <location>
        <begin position="210"/>
        <end position="357"/>
    </location>
</feature>
<dbReference type="PANTHER" id="PTHR12526">
    <property type="entry name" value="GLYCOSYLTRANSFERASE"/>
    <property type="match status" value="1"/>
</dbReference>
<dbReference type="Proteomes" id="UP000294958">
    <property type="component" value="Unassembled WGS sequence"/>
</dbReference>
<dbReference type="EMBL" id="SNZF01000005">
    <property type="protein sequence ID" value="TDR36473.1"/>
    <property type="molecule type" value="Genomic_DNA"/>
</dbReference>
<dbReference type="PANTHER" id="PTHR12526:SF630">
    <property type="entry name" value="GLYCOSYLTRANSFERASE"/>
    <property type="match status" value="1"/>
</dbReference>
<dbReference type="HOGENOM" id="CLU_059315_0_0_5"/>
<dbReference type="Proteomes" id="UP000019849">
    <property type="component" value="Unassembled WGS sequence"/>
</dbReference>
<accession>A0A011UV51</accession>
<sequence>MNTDEKDRPIVLAFIHYYLPGYKSGGPIRTIANMVEALGDSFDFRIVTSDRDATDTEPYPDVTDGVWKTVGKAQVLYLSPQEKSLGHIARVLRDTQHDVLYLNSFFDPDFTQKPLLARRLGLAPRTHCVIAPRGEFSESALRLKPLKKRAYMLAARVMQLYRGLKWQASSEHEEADIRRTLGSVAKRIKIAINLPETVINEPPLFVPSEQGEPLRICFLSRISPMKNLDFALKVLGEVRAPVRFDIYGPVSDEGYWLHCRKLMEDLPANVETAWFGGVEHEHVTSILAGYHLFFLPTQGENYGHVIHEALAAGTPVLIADTTPWRNLADACVGWDLPLGDPQKFAEKIEYIARMTADEDSRMRASSVSFARKRIVDAGSLEANMDLFRKI</sequence>
<proteinExistence type="predicted"/>
<protein>
    <submittedName>
        <fullName evidence="3">Glycosyltransferase involved in cell wall biosynthesis</fullName>
    </submittedName>
    <submittedName>
        <fullName evidence="2">Group 1 family glycosyltransferase</fullName>
    </submittedName>
</protein>
<dbReference type="eggNOG" id="COG0438">
    <property type="taxonomic scope" value="Bacteria"/>
</dbReference>
<keyword evidence="2" id="KW-0808">Transferase</keyword>
<dbReference type="InterPro" id="IPR001296">
    <property type="entry name" value="Glyco_trans_1"/>
</dbReference>
<evidence type="ECO:0000313" key="2">
    <source>
        <dbReference type="EMBL" id="EXL10141.1"/>
    </source>
</evidence>
<evidence type="ECO:0000313" key="5">
    <source>
        <dbReference type="Proteomes" id="UP000294958"/>
    </source>
</evidence>
<dbReference type="RefSeq" id="WP_133674845.1">
    <property type="nucleotide sequence ID" value="NZ_KK073878.1"/>
</dbReference>
<comment type="caution">
    <text evidence="2">The sequence shown here is derived from an EMBL/GenBank/DDBJ whole genome shotgun (WGS) entry which is preliminary data.</text>
</comment>
<evidence type="ECO:0000313" key="3">
    <source>
        <dbReference type="EMBL" id="TDR36473.1"/>
    </source>
</evidence>
<dbReference type="STRING" id="69279.BG36_08280"/>
<dbReference type="SUPFAM" id="SSF53756">
    <property type="entry name" value="UDP-Glycosyltransferase/glycogen phosphorylase"/>
    <property type="match status" value="1"/>
</dbReference>
<dbReference type="Pfam" id="PF00534">
    <property type="entry name" value="Glycos_transf_1"/>
    <property type="match status" value="1"/>
</dbReference>
<dbReference type="AlphaFoldDB" id="A0A011UV51"/>
<reference evidence="3 5" key="2">
    <citation type="submission" date="2019-03" db="EMBL/GenBank/DDBJ databases">
        <title>Genomic Encyclopedia of Type Strains, Phase IV (KMG-IV): sequencing the most valuable type-strain genomes for metagenomic binning, comparative biology and taxonomic classification.</title>
        <authorList>
            <person name="Goeker M."/>
        </authorList>
    </citation>
    <scope>NUCLEOTIDE SEQUENCE [LARGE SCALE GENOMIC DNA]</scope>
    <source>
        <strain evidence="3 5">DSM 11603</strain>
    </source>
</reference>
<evidence type="ECO:0000313" key="4">
    <source>
        <dbReference type="Proteomes" id="UP000019849"/>
    </source>
</evidence>
<name>A0A011UV51_9HYPH</name>
<gene>
    <name evidence="2" type="ORF">BG36_08280</name>
    <name evidence="3" type="ORF">DES43_105140</name>
</gene>
<dbReference type="PATRIC" id="fig|69279.3.peg.561"/>
<dbReference type="CDD" id="cd03801">
    <property type="entry name" value="GT4_PimA-like"/>
    <property type="match status" value="1"/>
</dbReference>
<dbReference type="EMBL" id="JENY01000002">
    <property type="protein sequence ID" value="EXL10141.1"/>
    <property type="molecule type" value="Genomic_DNA"/>
</dbReference>
<organism evidence="2 4">
    <name type="scientific">Aquamicrobium defluvii</name>
    <dbReference type="NCBI Taxonomy" id="69279"/>
    <lineage>
        <taxon>Bacteria</taxon>
        <taxon>Pseudomonadati</taxon>
        <taxon>Pseudomonadota</taxon>
        <taxon>Alphaproteobacteria</taxon>
        <taxon>Hyphomicrobiales</taxon>
        <taxon>Phyllobacteriaceae</taxon>
        <taxon>Aquamicrobium</taxon>
    </lineage>
</organism>